<reference evidence="4 6" key="1">
    <citation type="submission" date="2020-01" db="EMBL/GenBank/DDBJ databases">
        <authorList>
            <consortium name="DOE Joint Genome Institute"/>
            <person name="Haridas S."/>
            <person name="Albert R."/>
            <person name="Binder M."/>
            <person name="Bloem J."/>
            <person name="Labutti K."/>
            <person name="Salamov A."/>
            <person name="Andreopoulos B."/>
            <person name="Baker S.E."/>
            <person name="Barry K."/>
            <person name="Bills G."/>
            <person name="Bluhm B.H."/>
            <person name="Cannon C."/>
            <person name="Castanera R."/>
            <person name="Culley D.E."/>
            <person name="Daum C."/>
            <person name="Ezra D."/>
            <person name="Gonzalez J.B."/>
            <person name="Henrissat B."/>
            <person name="Kuo A."/>
            <person name="Liang C."/>
            <person name="Lipzen A."/>
            <person name="Lutzoni F."/>
            <person name="Magnuson J."/>
            <person name="Mondo S."/>
            <person name="Nolan M."/>
            <person name="Ohm R."/>
            <person name="Pangilinan J."/>
            <person name="Park H.-J."/>
            <person name="Ramirez L."/>
            <person name="Alfaro M."/>
            <person name="Sun H."/>
            <person name="Tritt A."/>
            <person name="Yoshinaga Y."/>
            <person name="Zwiers L.-H."/>
            <person name="Turgeon B.G."/>
            <person name="Goodwin S.B."/>
            <person name="Spatafora J.W."/>
            <person name="Crous P.W."/>
            <person name="Grigoriev I.V."/>
        </authorList>
    </citation>
    <scope>NUCLEOTIDE SEQUENCE</scope>
    <source>
        <strain evidence="4 6">CBS 781.70</strain>
    </source>
</reference>
<evidence type="ECO:0000313" key="4">
    <source>
        <dbReference type="EMBL" id="KAF1809776.1"/>
    </source>
</evidence>
<evidence type="ECO:0000313" key="5">
    <source>
        <dbReference type="Proteomes" id="UP000504638"/>
    </source>
</evidence>
<feature type="region of interest" description="Disordered" evidence="1">
    <location>
        <begin position="391"/>
        <end position="463"/>
    </location>
</feature>
<feature type="compositionally biased region" description="Low complexity" evidence="1">
    <location>
        <begin position="195"/>
        <end position="208"/>
    </location>
</feature>
<keyword evidence="5" id="KW-1185">Reference proteome</keyword>
<dbReference type="GO" id="GO:0005737">
    <property type="term" value="C:cytoplasm"/>
    <property type="evidence" value="ECO:0007669"/>
    <property type="project" value="TreeGrafter"/>
</dbReference>
<dbReference type="EMBL" id="ML975170">
    <property type="protein sequence ID" value="KAF1809776.1"/>
    <property type="molecule type" value="Genomic_DNA"/>
</dbReference>
<feature type="region of interest" description="Disordered" evidence="1">
    <location>
        <begin position="75"/>
        <end position="125"/>
    </location>
</feature>
<feature type="compositionally biased region" description="Acidic residues" evidence="1">
    <location>
        <begin position="314"/>
        <end position="347"/>
    </location>
</feature>
<evidence type="ECO:0000313" key="6">
    <source>
        <dbReference type="RefSeq" id="XP_033531407.1"/>
    </source>
</evidence>
<feature type="domain" description="DUF3295" evidence="3">
    <location>
        <begin position="158"/>
        <end position="548"/>
    </location>
</feature>
<dbReference type="PANTHER" id="PTHR28014:SF1">
    <property type="entry name" value="NEGATIVE REGULATOR OF RAS-CAMP PATHWAY"/>
    <property type="match status" value="1"/>
</dbReference>
<organism evidence="4">
    <name type="scientific">Eremomyces bilateralis CBS 781.70</name>
    <dbReference type="NCBI Taxonomy" id="1392243"/>
    <lineage>
        <taxon>Eukaryota</taxon>
        <taxon>Fungi</taxon>
        <taxon>Dikarya</taxon>
        <taxon>Ascomycota</taxon>
        <taxon>Pezizomycotina</taxon>
        <taxon>Dothideomycetes</taxon>
        <taxon>Dothideomycetes incertae sedis</taxon>
        <taxon>Eremomycetales</taxon>
        <taxon>Eremomycetaceae</taxon>
        <taxon>Eremomyces</taxon>
    </lineage>
</organism>
<dbReference type="Pfam" id="PF11702">
    <property type="entry name" value="DUF3295"/>
    <property type="match status" value="1"/>
</dbReference>
<feature type="domain" description="Nitrogen regulatory protein areA GATA-like" evidence="2">
    <location>
        <begin position="31"/>
        <end position="58"/>
    </location>
</feature>
<dbReference type="GO" id="GO:0006808">
    <property type="term" value="P:regulation of nitrogen utilization"/>
    <property type="evidence" value="ECO:0007669"/>
    <property type="project" value="TreeGrafter"/>
</dbReference>
<feature type="compositionally biased region" description="Low complexity" evidence="1">
    <location>
        <begin position="99"/>
        <end position="109"/>
    </location>
</feature>
<accession>A0A6G1FVP4</accession>
<feature type="compositionally biased region" description="Polar residues" evidence="1">
    <location>
        <begin position="83"/>
        <end position="93"/>
    </location>
</feature>
<dbReference type="InterPro" id="IPR013860">
    <property type="entry name" value="AreA_GATA"/>
</dbReference>
<dbReference type="Proteomes" id="UP000504638">
    <property type="component" value="Unplaced"/>
</dbReference>
<proteinExistence type="predicted"/>
<dbReference type="RefSeq" id="XP_033531407.1">
    <property type="nucleotide sequence ID" value="XM_033676669.1"/>
</dbReference>
<reference evidence="6" key="3">
    <citation type="submission" date="2025-04" db="UniProtKB">
        <authorList>
            <consortium name="RefSeq"/>
        </authorList>
    </citation>
    <scope>IDENTIFICATION</scope>
    <source>
        <strain evidence="6">CBS 781.70</strain>
    </source>
</reference>
<evidence type="ECO:0000256" key="1">
    <source>
        <dbReference type="SAM" id="MobiDB-lite"/>
    </source>
</evidence>
<feature type="region of interest" description="Disordered" evidence="1">
    <location>
        <begin position="222"/>
        <end position="368"/>
    </location>
</feature>
<dbReference type="GeneID" id="54417239"/>
<feature type="compositionally biased region" description="Polar residues" evidence="1">
    <location>
        <begin position="237"/>
        <end position="247"/>
    </location>
</feature>
<feature type="region of interest" description="Disordered" evidence="1">
    <location>
        <begin position="154"/>
        <end position="177"/>
    </location>
</feature>
<feature type="compositionally biased region" description="Low complexity" evidence="1">
    <location>
        <begin position="250"/>
        <end position="265"/>
    </location>
</feature>
<feature type="compositionally biased region" description="Polar residues" evidence="1">
    <location>
        <begin position="424"/>
        <end position="448"/>
    </location>
</feature>
<feature type="region of interest" description="Disordered" evidence="1">
    <location>
        <begin position="189"/>
        <end position="208"/>
    </location>
</feature>
<dbReference type="OrthoDB" id="5054775at2759"/>
<dbReference type="InterPro" id="IPR021711">
    <property type="entry name" value="DUF3295"/>
</dbReference>
<dbReference type="PANTHER" id="PTHR28014">
    <property type="entry name" value="NEGATIVE REGULATOR OF RAS-CAMP PATHWAY"/>
    <property type="match status" value="1"/>
</dbReference>
<feature type="compositionally biased region" description="Basic and acidic residues" evidence="1">
    <location>
        <begin position="355"/>
        <end position="368"/>
    </location>
</feature>
<dbReference type="AlphaFoldDB" id="A0A6G1FVP4"/>
<dbReference type="Pfam" id="PF08550">
    <property type="entry name" value="GATA_AreA"/>
    <property type="match status" value="1"/>
</dbReference>
<feature type="compositionally biased region" description="Polar residues" evidence="1">
    <location>
        <begin position="406"/>
        <end position="416"/>
    </location>
</feature>
<feature type="compositionally biased region" description="Basic and acidic residues" evidence="1">
    <location>
        <begin position="302"/>
        <end position="313"/>
    </location>
</feature>
<gene>
    <name evidence="4 6" type="ORF">P152DRAFT_402708</name>
</gene>
<name>A0A6G1FVP4_9PEZI</name>
<dbReference type="GO" id="GO:0031930">
    <property type="term" value="P:mitochondria-nucleus signaling pathway"/>
    <property type="evidence" value="ECO:0007669"/>
    <property type="project" value="TreeGrafter"/>
</dbReference>
<evidence type="ECO:0000259" key="3">
    <source>
        <dbReference type="Pfam" id="PF11702"/>
    </source>
</evidence>
<sequence>MPFKSSTPIVSVELDSMKTIDTGNAENLFGLWSVFSKCADSMEDGKRLENLSWRLWNRETFCCAPDHASPSLSARWPHLLPSRQPQPTTTSNHDLPELSSSASSTASDALVTPYSSQTSSRPHLLRQDSAISRTSLKHISPIDLQNIVTSIKKDSEKEKPQLPPLPPKPPHSHIIPESSTSTVATTLNSVTSGMSPHAPSEASTASTEFSATNIVRGFEPGRISSSLRSKTHLAVNPSPSGPTSSLRTPAATAQSQQKSKAKGATFQLGGSSGSDEENSFKHFTGHSSLSDGLRKSGVKQASFREDVKVRTYEQEDVFESDTEDEDQSSSAIEDDEMEDGEWEDAEDDHSGQPSFKDEHMFQRVDSRANLRSRPSLLTAMMHENDRATALQNAASRSTPAIRRSRTSSPNGPSFPTSPLPDASASDSNPIQISRSKPIIMTTSNTHQPALSPRTTRRNMLSSELTESLRKNLLWERQQKNSTTNAALKRRHTSNDMRNLRQYPGEPAPVAPSGLGVIKETTNKYTSSWTNNQTDFFTAGPDDLHERGW</sequence>
<dbReference type="InterPro" id="IPR053043">
    <property type="entry name" value="Ras-cAMP_regulatory"/>
</dbReference>
<protein>
    <submittedName>
        <fullName evidence="4 6">DUF1752-domain-containing protein</fullName>
    </submittedName>
</protein>
<reference evidence="6" key="2">
    <citation type="submission" date="2020-04" db="EMBL/GenBank/DDBJ databases">
        <authorList>
            <consortium name="NCBI Genome Project"/>
        </authorList>
    </citation>
    <scope>NUCLEOTIDE SEQUENCE</scope>
    <source>
        <strain evidence="6">CBS 781.70</strain>
    </source>
</reference>
<dbReference type="GO" id="GO:0000122">
    <property type="term" value="P:negative regulation of transcription by RNA polymerase II"/>
    <property type="evidence" value="ECO:0007669"/>
    <property type="project" value="TreeGrafter"/>
</dbReference>
<evidence type="ECO:0000259" key="2">
    <source>
        <dbReference type="Pfam" id="PF08550"/>
    </source>
</evidence>